<dbReference type="GO" id="GO:0005730">
    <property type="term" value="C:nucleolus"/>
    <property type="evidence" value="ECO:0007669"/>
    <property type="project" value="UniProtKB-SubCell"/>
</dbReference>
<evidence type="ECO:0000256" key="2">
    <source>
        <dbReference type="ARBA" id="ARBA00022679"/>
    </source>
</evidence>
<dbReference type="HAMAP" id="MF_03044">
    <property type="entry name" value="BMT2"/>
    <property type="match status" value="1"/>
</dbReference>
<accession>A0A8H3ET47</accession>
<keyword evidence="4" id="KW-0539">Nucleus</keyword>
<keyword evidence="7" id="KW-1185">Reference proteome</keyword>
<name>A0A8H3ET47_9LECA</name>
<dbReference type="PANTHER" id="PTHR21008:SF1">
    <property type="entry name" value="25S RRNA (ADENINE(2142)-N(1))-METHYLTRANSFERASE"/>
    <property type="match status" value="1"/>
</dbReference>
<evidence type="ECO:0000256" key="4">
    <source>
        <dbReference type="HAMAP-Rule" id="MF_03044"/>
    </source>
</evidence>
<feature type="region of interest" description="Disordered" evidence="5">
    <location>
        <begin position="1"/>
        <end position="29"/>
    </location>
</feature>
<dbReference type="GO" id="GO:0016433">
    <property type="term" value="F:rRNA (adenine) methyltransferase activity"/>
    <property type="evidence" value="ECO:0007669"/>
    <property type="project" value="UniProtKB-UniRule"/>
</dbReference>
<proteinExistence type="inferred from homology"/>
<dbReference type="InterPro" id="IPR021867">
    <property type="entry name" value="Bmt2/SAMTOR"/>
</dbReference>
<evidence type="ECO:0000256" key="1">
    <source>
        <dbReference type="ARBA" id="ARBA00022603"/>
    </source>
</evidence>
<comment type="caution">
    <text evidence="6">The sequence shown here is derived from an EMBL/GenBank/DDBJ whole genome shotgun (WGS) entry which is preliminary data.</text>
</comment>
<reference evidence="6" key="1">
    <citation type="submission" date="2021-03" db="EMBL/GenBank/DDBJ databases">
        <authorList>
            <person name="Tagirdzhanova G."/>
        </authorList>
    </citation>
    <scope>NUCLEOTIDE SEQUENCE</scope>
</reference>
<evidence type="ECO:0000313" key="7">
    <source>
        <dbReference type="Proteomes" id="UP000664521"/>
    </source>
</evidence>
<feature type="compositionally biased region" description="Basic residues" evidence="5">
    <location>
        <begin position="1"/>
        <end position="14"/>
    </location>
</feature>
<dbReference type="Pfam" id="PF11968">
    <property type="entry name" value="Bmt2"/>
    <property type="match status" value="1"/>
</dbReference>
<dbReference type="Proteomes" id="UP000664521">
    <property type="component" value="Unassembled WGS sequence"/>
</dbReference>
<comment type="similarity">
    <text evidence="4">Belongs to the BMT2 family.</text>
</comment>
<comment type="subcellular location">
    <subcellularLocation>
        <location evidence="4">Nucleus</location>
        <location evidence="4">Nucleolus</location>
    </subcellularLocation>
</comment>
<protein>
    <recommendedName>
        <fullName evidence="4">25S rRNA adenine-N(1) methyltransferase</fullName>
        <ecNumber evidence="4">2.1.1.-</ecNumber>
    </recommendedName>
</protein>
<dbReference type="PANTHER" id="PTHR21008">
    <property type="entry name" value="S-ADENOSYLMETHIONINE SENSOR UPSTREAM OF MTORC1-RELATED"/>
    <property type="match status" value="1"/>
</dbReference>
<dbReference type="AlphaFoldDB" id="A0A8H3ET47"/>
<dbReference type="EMBL" id="CAJPDS010000010">
    <property type="protein sequence ID" value="CAF9911757.1"/>
    <property type="molecule type" value="Genomic_DNA"/>
</dbReference>
<gene>
    <name evidence="6" type="ORF">HETSPECPRED_000435</name>
</gene>
<dbReference type="EC" id="2.1.1.-" evidence="4"/>
<keyword evidence="1 4" id="KW-0489">Methyltransferase</keyword>
<dbReference type="OrthoDB" id="5954793at2759"/>
<sequence length="294" mass="32861">MAKYGKASRPKLLSHTRPASIKKTTLPSRATRSVIRNHHTLTKQLKSAITRNDSATAASLQAEMEAKGGLAKYQEASIQGQSLQRGGDSSRVLIRWLAELLPPELHAGKQERKLRLLEVGALRTDNHCSRSGLLSVTRIDLHSQHPKIQTQDFMARPIPPSAMLQIEGFDIVSLSLVVNFVSDAVGRGEMLKRVSSYLRVPPSEYEDVADPSLPALFLVLPAPCVTNSRYLNEERIESIMQSLGYKRIRRKISAKLVYYLWGFERSLKVETSKSFRKKELRGGASRNNFAIVVT</sequence>
<keyword evidence="3 4" id="KW-0949">S-adenosyl-L-methionine</keyword>
<keyword evidence="2 4" id="KW-0808">Transferase</keyword>
<evidence type="ECO:0000256" key="5">
    <source>
        <dbReference type="SAM" id="MobiDB-lite"/>
    </source>
</evidence>
<evidence type="ECO:0000256" key="3">
    <source>
        <dbReference type="ARBA" id="ARBA00022691"/>
    </source>
</evidence>
<comment type="function">
    <text evidence="4">S-adenosyl-L-methionine-dependent methyltransferase that specifically methylates the N(1) position of an adenine present in helix 65 in 25S rRNA.</text>
</comment>
<feature type="binding site" evidence="4">
    <location>
        <position position="120"/>
    </location>
    <ligand>
        <name>S-adenosyl-L-methionine</name>
        <dbReference type="ChEBI" id="CHEBI:59789"/>
    </ligand>
</feature>
<organism evidence="6 7">
    <name type="scientific">Heterodermia speciosa</name>
    <dbReference type="NCBI Taxonomy" id="116794"/>
    <lineage>
        <taxon>Eukaryota</taxon>
        <taxon>Fungi</taxon>
        <taxon>Dikarya</taxon>
        <taxon>Ascomycota</taxon>
        <taxon>Pezizomycotina</taxon>
        <taxon>Lecanoromycetes</taxon>
        <taxon>OSLEUM clade</taxon>
        <taxon>Lecanoromycetidae</taxon>
        <taxon>Caliciales</taxon>
        <taxon>Physciaceae</taxon>
        <taxon>Heterodermia</taxon>
    </lineage>
</organism>
<feature type="binding site" evidence="4">
    <location>
        <position position="140"/>
    </location>
    <ligand>
        <name>S-adenosyl-L-methionine</name>
        <dbReference type="ChEBI" id="CHEBI:59789"/>
    </ligand>
</feature>
<evidence type="ECO:0000313" key="6">
    <source>
        <dbReference type="EMBL" id="CAF9911757.1"/>
    </source>
</evidence>